<comment type="caution">
    <text evidence="1">The sequence shown here is derived from an EMBL/GenBank/DDBJ whole genome shotgun (WGS) entry which is preliminary data.</text>
</comment>
<evidence type="ECO:0000313" key="1">
    <source>
        <dbReference type="EMBL" id="CAG8856536.1"/>
    </source>
</evidence>
<gene>
    <name evidence="1" type="ORF">GMARGA_LOCUS45357</name>
</gene>
<evidence type="ECO:0000313" key="2">
    <source>
        <dbReference type="Proteomes" id="UP000789901"/>
    </source>
</evidence>
<keyword evidence="2" id="KW-1185">Reference proteome</keyword>
<feature type="non-terminal residue" evidence="1">
    <location>
        <position position="91"/>
    </location>
</feature>
<sequence>SGRGKIYSKINYAWSKGQINSCVSASNGALFFHFMVGAKAPLHTNHANKKEYRVSFDSSKLARRAGGSLELRTKTTRTNFQIQFSNDTLKN</sequence>
<dbReference type="EMBL" id="CAJVQB010161099">
    <property type="protein sequence ID" value="CAG8856536.1"/>
    <property type="molecule type" value="Genomic_DNA"/>
</dbReference>
<feature type="non-terminal residue" evidence="1">
    <location>
        <position position="1"/>
    </location>
</feature>
<reference evidence="1 2" key="1">
    <citation type="submission" date="2021-06" db="EMBL/GenBank/DDBJ databases">
        <authorList>
            <person name="Kallberg Y."/>
            <person name="Tangrot J."/>
            <person name="Rosling A."/>
        </authorList>
    </citation>
    <scope>NUCLEOTIDE SEQUENCE [LARGE SCALE GENOMIC DNA]</scope>
    <source>
        <strain evidence="1 2">120-4 pot B 10/14</strain>
    </source>
</reference>
<accession>A0ABN7XP63</accession>
<proteinExistence type="predicted"/>
<organism evidence="1 2">
    <name type="scientific">Gigaspora margarita</name>
    <dbReference type="NCBI Taxonomy" id="4874"/>
    <lineage>
        <taxon>Eukaryota</taxon>
        <taxon>Fungi</taxon>
        <taxon>Fungi incertae sedis</taxon>
        <taxon>Mucoromycota</taxon>
        <taxon>Glomeromycotina</taxon>
        <taxon>Glomeromycetes</taxon>
        <taxon>Diversisporales</taxon>
        <taxon>Gigasporaceae</taxon>
        <taxon>Gigaspora</taxon>
    </lineage>
</organism>
<name>A0ABN7XP63_GIGMA</name>
<protein>
    <submittedName>
        <fullName evidence="1">6407_t:CDS:1</fullName>
    </submittedName>
</protein>
<dbReference type="Proteomes" id="UP000789901">
    <property type="component" value="Unassembled WGS sequence"/>
</dbReference>